<evidence type="ECO:0000313" key="2">
    <source>
        <dbReference type="EMBL" id="EDW24719.1"/>
    </source>
</evidence>
<keyword evidence="1" id="KW-0812">Transmembrane</keyword>
<evidence type="ECO:0000256" key="1">
    <source>
        <dbReference type="SAM" id="Phobius"/>
    </source>
</evidence>
<keyword evidence="1" id="KW-1133">Transmembrane helix</keyword>
<sequence>MAAHPLAVVRHAAQVHPWDVGGGADQTRVEKNCVRLASQVVLEALVLEVLVPLAVEHVVLQMSQMMTGLLPLDLMVDMALARTESVTVILSVFVAVNLALVLMVAAVDTAAVQLMLLAKALTADMAPVLALAVLLAKATTMVEAVAQAQAQALEADMVKLRASDKAQIPKENKQHYLEAACPWP</sequence>
<feature type="transmembrane region" description="Helical" evidence="1">
    <location>
        <begin position="113"/>
        <end position="136"/>
    </location>
</feature>
<dbReference type="KEGG" id="dpe:6587687"/>
<protein>
    <submittedName>
        <fullName evidence="2">GL24299</fullName>
    </submittedName>
</protein>
<name>B4G553_DROPE</name>
<evidence type="ECO:0000313" key="3">
    <source>
        <dbReference type="Proteomes" id="UP000008744"/>
    </source>
</evidence>
<dbReference type="EMBL" id="CH479179">
    <property type="protein sequence ID" value="EDW24719.1"/>
    <property type="molecule type" value="Genomic_DNA"/>
</dbReference>
<dbReference type="Proteomes" id="UP000008744">
    <property type="component" value="Unassembled WGS sequence"/>
</dbReference>
<dbReference type="AlphaFoldDB" id="B4G553"/>
<accession>B4G553</accession>
<keyword evidence="3" id="KW-1185">Reference proteome</keyword>
<proteinExistence type="predicted"/>
<keyword evidence="1" id="KW-0472">Membrane</keyword>
<organism evidence="3">
    <name type="scientific">Drosophila persimilis</name>
    <name type="common">Fruit fly</name>
    <dbReference type="NCBI Taxonomy" id="7234"/>
    <lineage>
        <taxon>Eukaryota</taxon>
        <taxon>Metazoa</taxon>
        <taxon>Ecdysozoa</taxon>
        <taxon>Arthropoda</taxon>
        <taxon>Hexapoda</taxon>
        <taxon>Insecta</taxon>
        <taxon>Pterygota</taxon>
        <taxon>Neoptera</taxon>
        <taxon>Endopterygota</taxon>
        <taxon>Diptera</taxon>
        <taxon>Brachycera</taxon>
        <taxon>Muscomorpha</taxon>
        <taxon>Ephydroidea</taxon>
        <taxon>Drosophilidae</taxon>
        <taxon>Drosophila</taxon>
        <taxon>Sophophora</taxon>
    </lineage>
</organism>
<feature type="transmembrane region" description="Helical" evidence="1">
    <location>
        <begin position="85"/>
        <end position="107"/>
    </location>
</feature>
<reference evidence="2 3" key="1">
    <citation type="journal article" date="2007" name="Nature">
        <title>Evolution of genes and genomes on the Drosophila phylogeny.</title>
        <authorList>
            <consortium name="Drosophila 12 Genomes Consortium"/>
            <person name="Clark A.G."/>
            <person name="Eisen M.B."/>
            <person name="Smith D.R."/>
            <person name="Bergman C.M."/>
            <person name="Oliver B."/>
            <person name="Markow T.A."/>
            <person name="Kaufman T.C."/>
            <person name="Kellis M."/>
            <person name="Gelbart W."/>
            <person name="Iyer V.N."/>
            <person name="Pollard D.A."/>
            <person name="Sackton T.B."/>
            <person name="Larracuente A.M."/>
            <person name="Singh N.D."/>
            <person name="Abad J.P."/>
            <person name="Abt D.N."/>
            <person name="Adryan B."/>
            <person name="Aguade M."/>
            <person name="Akashi H."/>
            <person name="Anderson W.W."/>
            <person name="Aquadro C.F."/>
            <person name="Ardell D.H."/>
            <person name="Arguello R."/>
            <person name="Artieri C.G."/>
            <person name="Barbash D.A."/>
            <person name="Barker D."/>
            <person name="Barsanti P."/>
            <person name="Batterham P."/>
            <person name="Batzoglou S."/>
            <person name="Begun D."/>
            <person name="Bhutkar A."/>
            <person name="Blanco E."/>
            <person name="Bosak S.A."/>
            <person name="Bradley R.K."/>
            <person name="Brand A.D."/>
            <person name="Brent M.R."/>
            <person name="Brooks A.N."/>
            <person name="Brown R.H."/>
            <person name="Butlin R.K."/>
            <person name="Caggese C."/>
            <person name="Calvi B.R."/>
            <person name="Bernardo de Carvalho A."/>
            <person name="Caspi A."/>
            <person name="Castrezana S."/>
            <person name="Celniker S.E."/>
            <person name="Chang J.L."/>
            <person name="Chapple C."/>
            <person name="Chatterji S."/>
            <person name="Chinwalla A."/>
            <person name="Civetta A."/>
            <person name="Clifton S.W."/>
            <person name="Comeron J.M."/>
            <person name="Costello J.C."/>
            <person name="Coyne J.A."/>
            <person name="Daub J."/>
            <person name="David R.G."/>
            <person name="Delcher A.L."/>
            <person name="Delehaunty K."/>
            <person name="Do C.B."/>
            <person name="Ebling H."/>
            <person name="Edwards K."/>
            <person name="Eickbush T."/>
            <person name="Evans J.D."/>
            <person name="Filipski A."/>
            <person name="Findeiss S."/>
            <person name="Freyhult E."/>
            <person name="Fulton L."/>
            <person name="Fulton R."/>
            <person name="Garcia A.C."/>
            <person name="Gardiner A."/>
            <person name="Garfield D.A."/>
            <person name="Garvin B.E."/>
            <person name="Gibson G."/>
            <person name="Gilbert D."/>
            <person name="Gnerre S."/>
            <person name="Godfrey J."/>
            <person name="Good R."/>
            <person name="Gotea V."/>
            <person name="Gravely B."/>
            <person name="Greenberg A.J."/>
            <person name="Griffiths-Jones S."/>
            <person name="Gross S."/>
            <person name="Guigo R."/>
            <person name="Gustafson E.A."/>
            <person name="Haerty W."/>
            <person name="Hahn M.W."/>
            <person name="Halligan D.L."/>
            <person name="Halpern A.L."/>
            <person name="Halter G.M."/>
            <person name="Han M.V."/>
            <person name="Heger A."/>
            <person name="Hillier L."/>
            <person name="Hinrichs A.S."/>
            <person name="Holmes I."/>
            <person name="Hoskins R.A."/>
            <person name="Hubisz M.J."/>
            <person name="Hultmark D."/>
            <person name="Huntley M.A."/>
            <person name="Jaffe D.B."/>
            <person name="Jagadeeshan S."/>
            <person name="Jeck W.R."/>
            <person name="Johnson J."/>
            <person name="Jones C.D."/>
            <person name="Jordan W.C."/>
            <person name="Karpen G.H."/>
            <person name="Kataoka E."/>
            <person name="Keightley P.D."/>
            <person name="Kheradpour P."/>
            <person name="Kirkness E.F."/>
            <person name="Koerich L.B."/>
            <person name="Kristiansen K."/>
            <person name="Kudrna D."/>
            <person name="Kulathinal R.J."/>
            <person name="Kumar S."/>
            <person name="Kwok R."/>
            <person name="Lander E."/>
            <person name="Langley C.H."/>
            <person name="Lapoint R."/>
            <person name="Lazzaro B.P."/>
            <person name="Lee S.J."/>
            <person name="Levesque L."/>
            <person name="Li R."/>
            <person name="Lin C.F."/>
            <person name="Lin M.F."/>
            <person name="Lindblad-Toh K."/>
            <person name="Llopart A."/>
            <person name="Long M."/>
            <person name="Low L."/>
            <person name="Lozovsky E."/>
            <person name="Lu J."/>
            <person name="Luo M."/>
            <person name="Machado C.A."/>
            <person name="Makalowski W."/>
            <person name="Marzo M."/>
            <person name="Matsuda M."/>
            <person name="Matzkin L."/>
            <person name="McAllister B."/>
            <person name="McBride C.S."/>
            <person name="McKernan B."/>
            <person name="McKernan K."/>
            <person name="Mendez-Lago M."/>
            <person name="Minx P."/>
            <person name="Mollenhauer M.U."/>
            <person name="Montooth K."/>
            <person name="Mount S.M."/>
            <person name="Mu X."/>
            <person name="Myers E."/>
            <person name="Negre B."/>
            <person name="Newfeld S."/>
            <person name="Nielsen R."/>
            <person name="Noor M.A."/>
            <person name="O'Grady P."/>
            <person name="Pachter L."/>
            <person name="Papaceit M."/>
            <person name="Parisi M.J."/>
            <person name="Parisi M."/>
            <person name="Parts L."/>
            <person name="Pedersen J.S."/>
            <person name="Pesole G."/>
            <person name="Phillippy A.M."/>
            <person name="Ponting C.P."/>
            <person name="Pop M."/>
            <person name="Porcelli D."/>
            <person name="Powell J.R."/>
            <person name="Prohaska S."/>
            <person name="Pruitt K."/>
            <person name="Puig M."/>
            <person name="Quesneville H."/>
            <person name="Ram K.R."/>
            <person name="Rand D."/>
            <person name="Rasmussen M.D."/>
            <person name="Reed L.K."/>
            <person name="Reenan R."/>
            <person name="Reily A."/>
            <person name="Remington K.A."/>
            <person name="Rieger T.T."/>
            <person name="Ritchie M.G."/>
            <person name="Robin C."/>
            <person name="Rogers Y.H."/>
            <person name="Rohde C."/>
            <person name="Rozas J."/>
            <person name="Rubenfield M.J."/>
            <person name="Ruiz A."/>
            <person name="Russo S."/>
            <person name="Salzberg S.L."/>
            <person name="Sanchez-Gracia A."/>
            <person name="Saranga D.J."/>
            <person name="Sato H."/>
            <person name="Schaeffer S.W."/>
            <person name="Schatz M.C."/>
            <person name="Schlenke T."/>
            <person name="Schwartz R."/>
            <person name="Segarra C."/>
            <person name="Singh R.S."/>
            <person name="Sirot L."/>
            <person name="Sirota M."/>
            <person name="Sisneros N.B."/>
            <person name="Smith C.D."/>
            <person name="Smith T.F."/>
            <person name="Spieth J."/>
            <person name="Stage D.E."/>
            <person name="Stark A."/>
            <person name="Stephan W."/>
            <person name="Strausberg R.L."/>
            <person name="Strempel S."/>
            <person name="Sturgill D."/>
            <person name="Sutton G."/>
            <person name="Sutton G.G."/>
            <person name="Tao W."/>
            <person name="Teichmann S."/>
            <person name="Tobari Y.N."/>
            <person name="Tomimura Y."/>
            <person name="Tsolas J.M."/>
            <person name="Valente V.L."/>
            <person name="Venter E."/>
            <person name="Venter J.C."/>
            <person name="Vicario S."/>
            <person name="Vieira F.G."/>
            <person name="Vilella A.J."/>
            <person name="Villasante A."/>
            <person name="Walenz B."/>
            <person name="Wang J."/>
            <person name="Wasserman M."/>
            <person name="Watts T."/>
            <person name="Wilson D."/>
            <person name="Wilson R.K."/>
            <person name="Wing R.A."/>
            <person name="Wolfner M.F."/>
            <person name="Wong A."/>
            <person name="Wong G.K."/>
            <person name="Wu C.I."/>
            <person name="Wu G."/>
            <person name="Yamamoto D."/>
            <person name="Yang H.P."/>
            <person name="Yang S.P."/>
            <person name="Yorke J.A."/>
            <person name="Yoshida K."/>
            <person name="Zdobnov E."/>
            <person name="Zhang P."/>
            <person name="Zhang Y."/>
            <person name="Zimin A.V."/>
            <person name="Baldwin J."/>
            <person name="Abdouelleil A."/>
            <person name="Abdulkadir J."/>
            <person name="Abebe A."/>
            <person name="Abera B."/>
            <person name="Abreu J."/>
            <person name="Acer S.C."/>
            <person name="Aftuck L."/>
            <person name="Alexander A."/>
            <person name="An P."/>
            <person name="Anderson E."/>
            <person name="Anderson S."/>
            <person name="Arachi H."/>
            <person name="Azer M."/>
            <person name="Bachantsang P."/>
            <person name="Barry A."/>
            <person name="Bayul T."/>
            <person name="Berlin A."/>
            <person name="Bessette D."/>
            <person name="Bloom T."/>
            <person name="Blye J."/>
            <person name="Boguslavskiy L."/>
            <person name="Bonnet C."/>
            <person name="Boukhgalter B."/>
            <person name="Bourzgui I."/>
            <person name="Brown A."/>
            <person name="Cahill P."/>
            <person name="Channer S."/>
            <person name="Cheshatsang Y."/>
            <person name="Chuda L."/>
            <person name="Citroen M."/>
            <person name="Collymore A."/>
            <person name="Cooke P."/>
            <person name="Costello M."/>
            <person name="D'Aco K."/>
            <person name="Daza R."/>
            <person name="De Haan G."/>
            <person name="DeGray S."/>
            <person name="DeMaso C."/>
            <person name="Dhargay N."/>
            <person name="Dooley K."/>
            <person name="Dooley E."/>
            <person name="Doricent M."/>
            <person name="Dorje P."/>
            <person name="Dorjee K."/>
            <person name="Dupes A."/>
            <person name="Elong R."/>
            <person name="Falk J."/>
            <person name="Farina A."/>
            <person name="Faro S."/>
            <person name="Ferguson D."/>
            <person name="Fisher S."/>
            <person name="Foley C.D."/>
            <person name="Franke A."/>
            <person name="Friedrich D."/>
            <person name="Gadbois L."/>
            <person name="Gearin G."/>
            <person name="Gearin C.R."/>
            <person name="Giannoukos G."/>
            <person name="Goode T."/>
            <person name="Graham J."/>
            <person name="Grandbois E."/>
            <person name="Grewal S."/>
            <person name="Gyaltsen K."/>
            <person name="Hafez N."/>
            <person name="Hagos B."/>
            <person name="Hall J."/>
            <person name="Henson C."/>
            <person name="Hollinger A."/>
            <person name="Honan T."/>
            <person name="Huard M.D."/>
            <person name="Hughes L."/>
            <person name="Hurhula B."/>
            <person name="Husby M.E."/>
            <person name="Kamat A."/>
            <person name="Kanga B."/>
            <person name="Kashin S."/>
            <person name="Khazanovich D."/>
            <person name="Kisner P."/>
            <person name="Lance K."/>
            <person name="Lara M."/>
            <person name="Lee W."/>
            <person name="Lennon N."/>
            <person name="Letendre F."/>
            <person name="LeVine R."/>
            <person name="Lipovsky A."/>
            <person name="Liu X."/>
            <person name="Liu J."/>
            <person name="Liu S."/>
            <person name="Lokyitsang T."/>
            <person name="Lokyitsang Y."/>
            <person name="Lubonja R."/>
            <person name="Lui A."/>
            <person name="MacDonald P."/>
            <person name="Magnisalis V."/>
            <person name="Maru K."/>
            <person name="Matthews C."/>
            <person name="McCusker W."/>
            <person name="McDonough S."/>
            <person name="Mehta T."/>
            <person name="Meldrim J."/>
            <person name="Meneus L."/>
            <person name="Mihai O."/>
            <person name="Mihalev A."/>
            <person name="Mihova T."/>
            <person name="Mittelman R."/>
            <person name="Mlenga V."/>
            <person name="Montmayeur A."/>
            <person name="Mulrain L."/>
            <person name="Navidi A."/>
            <person name="Naylor J."/>
            <person name="Negash T."/>
            <person name="Nguyen T."/>
            <person name="Nguyen N."/>
            <person name="Nicol R."/>
            <person name="Norbu C."/>
            <person name="Norbu N."/>
            <person name="Novod N."/>
            <person name="O'Neill B."/>
            <person name="Osman S."/>
            <person name="Markiewicz E."/>
            <person name="Oyono O.L."/>
            <person name="Patti C."/>
            <person name="Phunkhang P."/>
            <person name="Pierre F."/>
            <person name="Priest M."/>
            <person name="Raghuraman S."/>
            <person name="Rege F."/>
            <person name="Reyes R."/>
            <person name="Rise C."/>
            <person name="Rogov P."/>
            <person name="Ross K."/>
            <person name="Ryan E."/>
            <person name="Settipalli S."/>
            <person name="Shea T."/>
            <person name="Sherpa N."/>
            <person name="Shi L."/>
            <person name="Shih D."/>
            <person name="Sparrow T."/>
            <person name="Spaulding J."/>
            <person name="Stalker J."/>
            <person name="Stange-Thomann N."/>
            <person name="Stavropoulos S."/>
            <person name="Stone C."/>
            <person name="Strader C."/>
            <person name="Tesfaye S."/>
            <person name="Thomson T."/>
            <person name="Thoulutsang Y."/>
            <person name="Thoulutsang D."/>
            <person name="Topham K."/>
            <person name="Topping I."/>
            <person name="Tsamla T."/>
            <person name="Vassiliev H."/>
            <person name="Vo A."/>
            <person name="Wangchuk T."/>
            <person name="Wangdi T."/>
            <person name="Weiand M."/>
            <person name="Wilkinson J."/>
            <person name="Wilson A."/>
            <person name="Yadav S."/>
            <person name="Young G."/>
            <person name="Yu Q."/>
            <person name="Zembek L."/>
            <person name="Zhong D."/>
            <person name="Zimmer A."/>
            <person name="Zwirko Z."/>
            <person name="Jaffe D.B."/>
            <person name="Alvarez P."/>
            <person name="Brockman W."/>
            <person name="Butler J."/>
            <person name="Chin C."/>
            <person name="Gnerre S."/>
            <person name="Grabherr M."/>
            <person name="Kleber M."/>
            <person name="Mauceli E."/>
            <person name="MacCallum I."/>
        </authorList>
    </citation>
    <scope>NUCLEOTIDE SEQUENCE [LARGE SCALE GENOMIC DNA]</scope>
    <source>
        <strain evidence="3">MSH-3 / Tucson 14011-0111.49</strain>
    </source>
</reference>
<gene>
    <name evidence="2" type="primary">Dper\GL24299</name>
    <name evidence="2" type="ORF">Dper_GL24299</name>
</gene>
<dbReference type="HOGENOM" id="CLU_1505022_0_0_1"/>
<dbReference type="OMA" id="TRVEKNC"/>